<comment type="similarity">
    <text evidence="1">Belongs to the LysR transcriptional regulatory family.</text>
</comment>
<keyword evidence="2" id="KW-0805">Transcription regulation</keyword>
<feature type="domain" description="HTH lysR-type" evidence="5">
    <location>
        <begin position="11"/>
        <end position="68"/>
    </location>
</feature>
<evidence type="ECO:0000313" key="7">
    <source>
        <dbReference type="Proteomes" id="UP000584374"/>
    </source>
</evidence>
<dbReference type="InterPro" id="IPR036390">
    <property type="entry name" value="WH_DNA-bd_sf"/>
</dbReference>
<dbReference type="AlphaFoldDB" id="A0A840Q3A9"/>
<dbReference type="Gene3D" id="3.40.190.10">
    <property type="entry name" value="Periplasmic binding protein-like II"/>
    <property type="match status" value="2"/>
</dbReference>
<dbReference type="SUPFAM" id="SSF53850">
    <property type="entry name" value="Periplasmic binding protein-like II"/>
    <property type="match status" value="1"/>
</dbReference>
<dbReference type="InterPro" id="IPR036388">
    <property type="entry name" value="WH-like_DNA-bd_sf"/>
</dbReference>
<gene>
    <name evidence="6" type="ORF">BJ970_004536</name>
</gene>
<evidence type="ECO:0000256" key="1">
    <source>
        <dbReference type="ARBA" id="ARBA00009437"/>
    </source>
</evidence>
<keyword evidence="3 6" id="KW-0238">DNA-binding</keyword>
<dbReference type="RefSeq" id="WP_184728026.1">
    <property type="nucleotide sequence ID" value="NZ_JACHIW010000001.1"/>
</dbReference>
<proteinExistence type="inferred from homology"/>
<dbReference type="Proteomes" id="UP000584374">
    <property type="component" value="Unassembled WGS sequence"/>
</dbReference>
<evidence type="ECO:0000259" key="5">
    <source>
        <dbReference type="PROSITE" id="PS50931"/>
    </source>
</evidence>
<dbReference type="InterPro" id="IPR037402">
    <property type="entry name" value="YidZ_PBP2"/>
</dbReference>
<dbReference type="PANTHER" id="PTHR30118">
    <property type="entry name" value="HTH-TYPE TRANSCRIPTIONAL REGULATOR LEUO-RELATED"/>
    <property type="match status" value="1"/>
</dbReference>
<dbReference type="InterPro" id="IPR005119">
    <property type="entry name" value="LysR_subst-bd"/>
</dbReference>
<dbReference type="CDD" id="cd08417">
    <property type="entry name" value="PBP2_Nitroaromatics_like"/>
    <property type="match status" value="1"/>
</dbReference>
<sequence length="307" mass="33963">MASESAELHSLDNNHLHALHALLTERTVTGAALRLGRTQPTLSAALARLRRHFSDDLLTRVGNHYQLTPFAEQLRPLTSVAVAAVERVFSAESEFDPASSGRVFTIVSSDYGISVVGAHLVALLEKRAPRACVRFEPVTPEALSRNPDFYRTMDGVFMPHGYIDLPRSMDLFEDQWICLVAADNPDVGDRLTMDDLHRLPWVATFGDPFGRAPAWRQMELLGVTPRVCATADSFLTMPQLVRRTGGLALMQNKLATGMAEALDVRIVACPFDAVPIVEAFWWHPMHDQDSGHVWLRGLLSEASALIT</sequence>
<evidence type="ECO:0000256" key="2">
    <source>
        <dbReference type="ARBA" id="ARBA00023015"/>
    </source>
</evidence>
<dbReference type="Gene3D" id="1.10.10.10">
    <property type="entry name" value="Winged helix-like DNA-binding domain superfamily/Winged helix DNA-binding domain"/>
    <property type="match status" value="1"/>
</dbReference>
<keyword evidence="4" id="KW-0804">Transcription</keyword>
<evidence type="ECO:0000313" key="6">
    <source>
        <dbReference type="EMBL" id="MBB5157002.1"/>
    </source>
</evidence>
<dbReference type="PANTHER" id="PTHR30118:SF15">
    <property type="entry name" value="TRANSCRIPTIONAL REGULATORY PROTEIN"/>
    <property type="match status" value="1"/>
</dbReference>
<dbReference type="Pfam" id="PF03466">
    <property type="entry name" value="LysR_substrate"/>
    <property type="match status" value="1"/>
</dbReference>
<comment type="caution">
    <text evidence="6">The sequence shown here is derived from an EMBL/GenBank/DDBJ whole genome shotgun (WGS) entry which is preliminary data.</text>
</comment>
<organism evidence="6 7">
    <name type="scientific">Saccharopolyspora phatthalungensis</name>
    <dbReference type="NCBI Taxonomy" id="664693"/>
    <lineage>
        <taxon>Bacteria</taxon>
        <taxon>Bacillati</taxon>
        <taxon>Actinomycetota</taxon>
        <taxon>Actinomycetes</taxon>
        <taxon>Pseudonocardiales</taxon>
        <taxon>Pseudonocardiaceae</taxon>
        <taxon>Saccharopolyspora</taxon>
    </lineage>
</organism>
<dbReference type="GO" id="GO:0003677">
    <property type="term" value="F:DNA binding"/>
    <property type="evidence" value="ECO:0007669"/>
    <property type="project" value="UniProtKB-KW"/>
</dbReference>
<name>A0A840Q3A9_9PSEU</name>
<accession>A0A840Q3A9</accession>
<keyword evidence="7" id="KW-1185">Reference proteome</keyword>
<dbReference type="EMBL" id="JACHIW010000001">
    <property type="protein sequence ID" value="MBB5157002.1"/>
    <property type="molecule type" value="Genomic_DNA"/>
</dbReference>
<evidence type="ECO:0000256" key="3">
    <source>
        <dbReference type="ARBA" id="ARBA00023125"/>
    </source>
</evidence>
<dbReference type="InterPro" id="IPR050389">
    <property type="entry name" value="LysR-type_TF"/>
</dbReference>
<dbReference type="Pfam" id="PF00126">
    <property type="entry name" value="HTH_1"/>
    <property type="match status" value="1"/>
</dbReference>
<evidence type="ECO:0000256" key="4">
    <source>
        <dbReference type="ARBA" id="ARBA00023163"/>
    </source>
</evidence>
<dbReference type="GO" id="GO:0003700">
    <property type="term" value="F:DNA-binding transcription factor activity"/>
    <property type="evidence" value="ECO:0007669"/>
    <property type="project" value="InterPro"/>
</dbReference>
<dbReference type="PROSITE" id="PS50931">
    <property type="entry name" value="HTH_LYSR"/>
    <property type="match status" value="1"/>
</dbReference>
<dbReference type="InterPro" id="IPR000847">
    <property type="entry name" value="LysR_HTH_N"/>
</dbReference>
<protein>
    <submittedName>
        <fullName evidence="6">DNA-binding transcriptional LysR family regulator</fullName>
    </submittedName>
</protein>
<dbReference type="SUPFAM" id="SSF46785">
    <property type="entry name" value="Winged helix' DNA-binding domain"/>
    <property type="match status" value="1"/>
</dbReference>
<reference evidence="6 7" key="1">
    <citation type="submission" date="2020-08" db="EMBL/GenBank/DDBJ databases">
        <title>Sequencing the genomes of 1000 actinobacteria strains.</title>
        <authorList>
            <person name="Klenk H.-P."/>
        </authorList>
    </citation>
    <scope>NUCLEOTIDE SEQUENCE [LARGE SCALE GENOMIC DNA]</scope>
    <source>
        <strain evidence="6 7">DSM 45584</strain>
    </source>
</reference>